<keyword evidence="1" id="KW-0175">Coiled coil</keyword>
<feature type="coiled-coil region" evidence="1">
    <location>
        <begin position="160"/>
        <end position="193"/>
    </location>
</feature>
<evidence type="ECO:0000256" key="3">
    <source>
        <dbReference type="SAM" id="Phobius"/>
    </source>
</evidence>
<dbReference type="RefSeq" id="WP_188890618.1">
    <property type="nucleotide sequence ID" value="NZ_BMHY01000007.1"/>
</dbReference>
<dbReference type="EMBL" id="BMHY01000007">
    <property type="protein sequence ID" value="GGG76588.1"/>
    <property type="molecule type" value="Genomic_DNA"/>
</dbReference>
<dbReference type="Proteomes" id="UP000600247">
    <property type="component" value="Unassembled WGS sequence"/>
</dbReference>
<evidence type="ECO:0000313" key="5">
    <source>
        <dbReference type="Proteomes" id="UP000600247"/>
    </source>
</evidence>
<evidence type="ECO:0000256" key="2">
    <source>
        <dbReference type="SAM" id="MobiDB-lite"/>
    </source>
</evidence>
<reference evidence="4 5" key="1">
    <citation type="journal article" date="2014" name="Int. J. Syst. Evol. Microbiol.">
        <title>Complete genome sequence of Corynebacterium casei LMG S-19264T (=DSM 44701T), isolated from a smear-ripened cheese.</title>
        <authorList>
            <consortium name="US DOE Joint Genome Institute (JGI-PGF)"/>
            <person name="Walter F."/>
            <person name="Albersmeier A."/>
            <person name="Kalinowski J."/>
            <person name="Ruckert C."/>
        </authorList>
    </citation>
    <scope>NUCLEOTIDE SEQUENCE [LARGE SCALE GENOMIC DNA]</scope>
    <source>
        <strain evidence="4 5">CGMCC 1.15286</strain>
    </source>
</reference>
<feature type="region of interest" description="Disordered" evidence="2">
    <location>
        <begin position="307"/>
        <end position="332"/>
    </location>
</feature>
<keyword evidence="3" id="KW-0472">Membrane</keyword>
<organism evidence="4 5">
    <name type="scientific">Paenibacillus radicis</name>
    <name type="common">ex Gao et al. 2016</name>
    <dbReference type="NCBI Taxonomy" id="1737354"/>
    <lineage>
        <taxon>Bacteria</taxon>
        <taxon>Bacillati</taxon>
        <taxon>Bacillota</taxon>
        <taxon>Bacilli</taxon>
        <taxon>Bacillales</taxon>
        <taxon>Paenibacillaceae</taxon>
        <taxon>Paenibacillus</taxon>
    </lineage>
</organism>
<feature type="transmembrane region" description="Helical" evidence="3">
    <location>
        <begin position="16"/>
        <end position="37"/>
    </location>
</feature>
<keyword evidence="3" id="KW-1133">Transmembrane helix</keyword>
<evidence type="ECO:0000256" key="1">
    <source>
        <dbReference type="SAM" id="Coils"/>
    </source>
</evidence>
<comment type="caution">
    <text evidence="4">The sequence shown here is derived from an EMBL/GenBank/DDBJ whole genome shotgun (WGS) entry which is preliminary data.</text>
</comment>
<feature type="compositionally biased region" description="Basic and acidic residues" evidence="2">
    <location>
        <begin position="307"/>
        <end position="316"/>
    </location>
</feature>
<protein>
    <submittedName>
        <fullName evidence="4">Uncharacterized protein</fullName>
    </submittedName>
</protein>
<keyword evidence="5" id="KW-1185">Reference proteome</keyword>
<sequence>MRFTTKARSLFYRTDGAVTVLSAMMMSSLLLFSGVLIDYARMAALHKAAEDAARAGTRSVLSAYDGELYGRYGLFGRGGTEGDSIYELVATANLERKAKASDPAMRLVQPELVSAHANASEYLGTHRIFKRQLMEEMKYKAPVDFTLELAAKFAPMAGPLKEASITVDLLERLRKLYEQREALLQKVLDWQRKAAHSIEESDLAKLLPEEGSRSIGANTSQQLAAEHAQYAEWVRIDEALAEAGKARKFTREIEDYVRRARELVKQLDQIRLKAGSEHDALSAKGTELLEQARTVNEQMKQVAEEVERRAKDDGYDRVAGQDIPGADASHDSTMTENELKDVQESAGDLVLPEDFFAEYRLELDGHAAAYERLDDLIESFNASLSEAIHSPELDSSSSQLMTGVNKLIAGYGRYSSEYMGSSSIVEQRQRRSNDDLKQKKKEQEKKADSLWRQARAMLEGMKSLPEEDENKTQFQEVKRRYEANLLFNQQEAGAEEAGGATGGKVANDAHEQAESSVSLMGSLFGGMADTLEKTRDSVYAGEYVLSRFSAFQPQHLKSMITDGDTESLKQSLALQNQEAEYILYGFYQPAANVAAAYGELFGARMAIRTMEGLVQCRSVGHPLLILTCSLIYGLEKTMEDFVDFSNRGAAPLSKYAKVDISYTDYLRLFMLMHGGADRPSRLARMIAVIEQNRGITLSYVPTAVTGEVQAAAELWFLPGAYKMIGGFGFLQGKVVDGRYETTQTVGWSY</sequence>
<gene>
    <name evidence="4" type="ORF">GCM10010918_36390</name>
</gene>
<dbReference type="AlphaFoldDB" id="A0A917HF17"/>
<evidence type="ECO:0000313" key="4">
    <source>
        <dbReference type="EMBL" id="GGG76588.1"/>
    </source>
</evidence>
<feature type="region of interest" description="Disordered" evidence="2">
    <location>
        <begin position="420"/>
        <end position="449"/>
    </location>
</feature>
<keyword evidence="3" id="KW-0812">Transmembrane</keyword>
<name>A0A917HF17_9BACL</name>
<accession>A0A917HF17</accession>
<feature type="compositionally biased region" description="Basic and acidic residues" evidence="2">
    <location>
        <begin position="427"/>
        <end position="449"/>
    </location>
</feature>
<proteinExistence type="predicted"/>